<comment type="caution">
    <text evidence="17">The sequence shown here is derived from an EMBL/GenBank/DDBJ whole genome shotgun (WGS) entry which is preliminary data.</text>
</comment>
<dbReference type="SFLD" id="SFLDF00027">
    <property type="entry name" value="p-type_atpase"/>
    <property type="match status" value="1"/>
</dbReference>
<feature type="transmembrane region" description="Helical" evidence="15">
    <location>
        <begin position="644"/>
        <end position="664"/>
    </location>
</feature>
<keyword evidence="11" id="KW-1278">Translocase</keyword>
<evidence type="ECO:0000256" key="8">
    <source>
        <dbReference type="ARBA" id="ARBA00022741"/>
    </source>
</evidence>
<protein>
    <submittedName>
        <fullName evidence="17">Heavy metal translocating P-type ATPase</fullName>
    </submittedName>
</protein>
<dbReference type="InterPro" id="IPR023299">
    <property type="entry name" value="ATPase_P-typ_cyto_dom_N"/>
</dbReference>
<dbReference type="InterPro" id="IPR036412">
    <property type="entry name" value="HAD-like_sf"/>
</dbReference>
<evidence type="ECO:0000256" key="2">
    <source>
        <dbReference type="ARBA" id="ARBA00006024"/>
    </source>
</evidence>
<keyword evidence="3" id="KW-0813">Transport</keyword>
<evidence type="ECO:0000256" key="3">
    <source>
        <dbReference type="ARBA" id="ARBA00022448"/>
    </source>
</evidence>
<dbReference type="PROSITE" id="PS00154">
    <property type="entry name" value="ATPASE_E1_E2"/>
    <property type="match status" value="1"/>
</dbReference>
<dbReference type="InterPro" id="IPR023214">
    <property type="entry name" value="HAD_sf"/>
</dbReference>
<comment type="subcellular location">
    <subcellularLocation>
        <location evidence="1">Cell membrane</location>
        <topology evidence="1">Multi-pass membrane protein</topology>
    </subcellularLocation>
</comment>
<dbReference type="Pfam" id="PF00702">
    <property type="entry name" value="Hydrolase"/>
    <property type="match status" value="1"/>
</dbReference>
<dbReference type="PANTHER" id="PTHR43520:SF5">
    <property type="entry name" value="CATION-TRANSPORTING P-TYPE ATPASE-RELATED"/>
    <property type="match status" value="1"/>
</dbReference>
<keyword evidence="13" id="KW-0406">Ion transport</keyword>
<keyword evidence="14 15" id="KW-0472">Membrane</keyword>
<evidence type="ECO:0000256" key="14">
    <source>
        <dbReference type="ARBA" id="ARBA00023136"/>
    </source>
</evidence>
<feature type="transmembrane region" description="Helical" evidence="15">
    <location>
        <begin position="619"/>
        <end position="638"/>
    </location>
</feature>
<dbReference type="Proteomes" id="UP001156905">
    <property type="component" value="Unassembled WGS sequence"/>
</dbReference>
<reference evidence="18" key="1">
    <citation type="journal article" date="2019" name="Int. J. Syst. Evol. Microbiol.">
        <title>The Global Catalogue of Microorganisms (GCM) 10K type strain sequencing project: providing services to taxonomists for standard genome sequencing and annotation.</title>
        <authorList>
            <consortium name="The Broad Institute Genomics Platform"/>
            <consortium name="The Broad Institute Genome Sequencing Center for Infectious Disease"/>
            <person name="Wu L."/>
            <person name="Ma J."/>
        </authorList>
    </citation>
    <scope>NUCLEOTIDE SEQUENCE [LARGE SCALE GENOMIC DNA]</scope>
    <source>
        <strain evidence="18">NBRC 102520</strain>
    </source>
</reference>
<keyword evidence="5" id="KW-0597">Phosphoprotein</keyword>
<feature type="transmembrane region" description="Helical" evidence="15">
    <location>
        <begin position="126"/>
        <end position="144"/>
    </location>
</feature>
<dbReference type="Gene3D" id="3.40.1110.10">
    <property type="entry name" value="Calcium-transporting ATPase, cytoplasmic domain N"/>
    <property type="match status" value="1"/>
</dbReference>
<evidence type="ECO:0000256" key="1">
    <source>
        <dbReference type="ARBA" id="ARBA00004651"/>
    </source>
</evidence>
<dbReference type="EMBL" id="BSOW01000038">
    <property type="protein sequence ID" value="GLR90874.1"/>
    <property type="molecule type" value="Genomic_DNA"/>
</dbReference>
<dbReference type="NCBIfam" id="TIGR01525">
    <property type="entry name" value="ATPase-IB_hvy"/>
    <property type="match status" value="1"/>
</dbReference>
<dbReference type="PANTHER" id="PTHR43520">
    <property type="entry name" value="ATP7, ISOFORM B"/>
    <property type="match status" value="1"/>
</dbReference>
<dbReference type="Pfam" id="PF00122">
    <property type="entry name" value="E1-E2_ATPase"/>
    <property type="match status" value="1"/>
</dbReference>
<dbReference type="SUPFAM" id="SSF81665">
    <property type="entry name" value="Calcium ATPase, transmembrane domain M"/>
    <property type="match status" value="1"/>
</dbReference>
<name>A0ABQ6BBS9_9BRAD</name>
<accession>A0ABQ6BBS9</accession>
<evidence type="ECO:0000256" key="6">
    <source>
        <dbReference type="ARBA" id="ARBA00022692"/>
    </source>
</evidence>
<dbReference type="SUPFAM" id="SSF81653">
    <property type="entry name" value="Calcium ATPase, transduction domain A"/>
    <property type="match status" value="1"/>
</dbReference>
<dbReference type="PRINTS" id="PR00943">
    <property type="entry name" value="CUATPASE"/>
</dbReference>
<feature type="transmembrane region" description="Helical" evidence="15">
    <location>
        <begin position="98"/>
        <end position="120"/>
    </location>
</feature>
<evidence type="ECO:0000256" key="13">
    <source>
        <dbReference type="ARBA" id="ARBA00023065"/>
    </source>
</evidence>
<feature type="transmembrane region" description="Helical" evidence="15">
    <location>
        <begin position="34"/>
        <end position="55"/>
    </location>
</feature>
<evidence type="ECO:0000256" key="11">
    <source>
        <dbReference type="ARBA" id="ARBA00022967"/>
    </source>
</evidence>
<evidence type="ECO:0000256" key="15">
    <source>
        <dbReference type="RuleBase" id="RU362081"/>
    </source>
</evidence>
<evidence type="ECO:0000256" key="12">
    <source>
        <dbReference type="ARBA" id="ARBA00022989"/>
    </source>
</evidence>
<keyword evidence="10" id="KW-0460">Magnesium</keyword>
<proteinExistence type="inferred from homology"/>
<dbReference type="InterPro" id="IPR001757">
    <property type="entry name" value="P_typ_ATPase"/>
</dbReference>
<sequence length="686" mass="73607">MGHMSPVAHHYMHMDHGHAGNGHAAMVTDFRNRFWVAMILTVPILALSQLVQDLLGLRERLAFRGESYVLFGLSTVVYLYCGWPFLKGIHNELRARQPGMMTLIAVAISTAFFYSSAVVFGLPGTVFFWELATLVDVMLLGHWLEMKSVLGASRALEALVQLLPATAHRLKPNDDAEDVPIAELRPGDRVLVKPGERVPIDGVITKGYSGFNESMLTGESRPVEKTVGREAVGGAVNGEGVVTVVVRKTGDQTYLAQVIALVQQAQETRSRTQDLANRAALWLTYIALSVGGATLVAWLAFGFGFDYAIERMATVMVIACPHALGLAVPLVVAVSTRLTAQRGLLIRDRAAFERAHGLGAALFDKTGTLTEGRFGVVGVVALSDLSEREILAWAAGLESQSEHPIAQGVMRGAKDRSVTPKPVRNFKNLPGQGTEAVIEGHSVRVVSPHYVRKRGLDAPNERIDELGDEGNTVVYLLIDDKPVGAVALADVIRKESFDAIARLKAMGIRCMMITGDAMAVAKSVAARLGLDDYFAEVLPHQKLEKVREVKARGVTVAMIGDGVNDALALVESDLGIAIGAGTEVAVESADIVLVRSDLRDVFTIVALSRATYRKILQNLLWATAYNIVAIPLAAGVAYPWGIVISPAVGAALMSASTIIVAINAQLLARARTLVANGGSTATQPRK</sequence>
<dbReference type="SUPFAM" id="SSF56784">
    <property type="entry name" value="HAD-like"/>
    <property type="match status" value="1"/>
</dbReference>
<dbReference type="SFLD" id="SFLDS00003">
    <property type="entry name" value="Haloacid_Dehalogenase"/>
    <property type="match status" value="1"/>
</dbReference>
<feature type="transmembrane region" description="Helical" evidence="15">
    <location>
        <begin position="67"/>
        <end position="86"/>
    </location>
</feature>
<evidence type="ECO:0000313" key="18">
    <source>
        <dbReference type="Proteomes" id="UP001156905"/>
    </source>
</evidence>
<keyword evidence="9 15" id="KW-0067">ATP-binding</keyword>
<keyword evidence="7 15" id="KW-0479">Metal-binding</keyword>
<dbReference type="InterPro" id="IPR027256">
    <property type="entry name" value="P-typ_ATPase_IB"/>
</dbReference>
<dbReference type="InterPro" id="IPR008250">
    <property type="entry name" value="ATPase_P-typ_transduc_dom_A_sf"/>
</dbReference>
<dbReference type="NCBIfam" id="TIGR01494">
    <property type="entry name" value="ATPase_P-type"/>
    <property type="match status" value="1"/>
</dbReference>
<evidence type="ECO:0000256" key="7">
    <source>
        <dbReference type="ARBA" id="ARBA00022723"/>
    </source>
</evidence>
<gene>
    <name evidence="17" type="ORF">GCM10007857_75900</name>
</gene>
<evidence type="ECO:0000256" key="5">
    <source>
        <dbReference type="ARBA" id="ARBA00022553"/>
    </source>
</evidence>
<evidence type="ECO:0000256" key="4">
    <source>
        <dbReference type="ARBA" id="ARBA00022475"/>
    </source>
</evidence>
<dbReference type="Gene3D" id="2.70.150.10">
    <property type="entry name" value="Calcium-transporting ATPase, cytoplasmic transduction domain A"/>
    <property type="match status" value="1"/>
</dbReference>
<dbReference type="PRINTS" id="PR00119">
    <property type="entry name" value="CATATPASE"/>
</dbReference>
<evidence type="ECO:0000313" key="17">
    <source>
        <dbReference type="EMBL" id="GLR90874.1"/>
    </source>
</evidence>
<keyword evidence="6 15" id="KW-0812">Transmembrane</keyword>
<comment type="similarity">
    <text evidence="2 15">Belongs to the cation transport ATPase (P-type) (TC 3.A.3) family. Type IB subfamily.</text>
</comment>
<dbReference type="InterPro" id="IPR059000">
    <property type="entry name" value="ATPase_P-type_domA"/>
</dbReference>
<keyword evidence="18" id="KW-1185">Reference proteome</keyword>
<evidence type="ECO:0000259" key="16">
    <source>
        <dbReference type="Pfam" id="PF00122"/>
    </source>
</evidence>
<keyword evidence="12 15" id="KW-1133">Transmembrane helix</keyword>
<dbReference type="InterPro" id="IPR023298">
    <property type="entry name" value="ATPase_P-typ_TM_dom_sf"/>
</dbReference>
<feature type="domain" description="P-type ATPase A" evidence="16">
    <location>
        <begin position="162"/>
        <end position="263"/>
    </location>
</feature>
<feature type="transmembrane region" description="Helical" evidence="15">
    <location>
        <begin position="313"/>
        <end position="334"/>
    </location>
</feature>
<dbReference type="InterPro" id="IPR044492">
    <property type="entry name" value="P_typ_ATPase_HD_dom"/>
</dbReference>
<evidence type="ECO:0000256" key="10">
    <source>
        <dbReference type="ARBA" id="ARBA00022842"/>
    </source>
</evidence>
<feature type="transmembrane region" description="Helical" evidence="15">
    <location>
        <begin position="279"/>
        <end position="301"/>
    </location>
</feature>
<keyword evidence="8 15" id="KW-0547">Nucleotide-binding</keyword>
<dbReference type="InterPro" id="IPR018303">
    <property type="entry name" value="ATPase_P-typ_P_site"/>
</dbReference>
<dbReference type="SFLD" id="SFLDG00002">
    <property type="entry name" value="C1.7:_P-type_atpase_like"/>
    <property type="match status" value="1"/>
</dbReference>
<dbReference type="NCBIfam" id="TIGR01511">
    <property type="entry name" value="ATPase-IB1_Cu"/>
    <property type="match status" value="1"/>
</dbReference>
<evidence type="ECO:0000256" key="9">
    <source>
        <dbReference type="ARBA" id="ARBA00022840"/>
    </source>
</evidence>
<keyword evidence="4 15" id="KW-1003">Cell membrane</keyword>
<dbReference type="Gene3D" id="3.40.50.1000">
    <property type="entry name" value="HAD superfamily/HAD-like"/>
    <property type="match status" value="1"/>
</dbReference>
<organism evidence="17 18">
    <name type="scientific">Bradyrhizobium iriomotense</name>
    <dbReference type="NCBI Taxonomy" id="441950"/>
    <lineage>
        <taxon>Bacteria</taxon>
        <taxon>Pseudomonadati</taxon>
        <taxon>Pseudomonadota</taxon>
        <taxon>Alphaproteobacteria</taxon>
        <taxon>Hyphomicrobiales</taxon>
        <taxon>Nitrobacteraceae</taxon>
        <taxon>Bradyrhizobium</taxon>
    </lineage>
</organism>